<evidence type="ECO:0000256" key="4">
    <source>
        <dbReference type="ARBA" id="ARBA00022692"/>
    </source>
</evidence>
<dbReference type="SUPFAM" id="SSF56935">
    <property type="entry name" value="Porins"/>
    <property type="match status" value="1"/>
</dbReference>
<dbReference type="InterPro" id="IPR023996">
    <property type="entry name" value="TonB-dep_OMP_SusC/RagA"/>
</dbReference>
<dbReference type="Pfam" id="PF13715">
    <property type="entry name" value="CarbopepD_reg_2"/>
    <property type="match status" value="1"/>
</dbReference>
<comment type="similarity">
    <text evidence="8 9">Belongs to the TonB-dependent receptor family.</text>
</comment>
<dbReference type="Pfam" id="PF00593">
    <property type="entry name" value="TonB_dep_Rec_b-barrel"/>
    <property type="match status" value="1"/>
</dbReference>
<dbReference type="PROSITE" id="PS52016">
    <property type="entry name" value="TONB_DEPENDENT_REC_3"/>
    <property type="match status" value="1"/>
</dbReference>
<dbReference type="Pfam" id="PF07715">
    <property type="entry name" value="Plug"/>
    <property type="match status" value="1"/>
</dbReference>
<evidence type="ECO:0000256" key="2">
    <source>
        <dbReference type="ARBA" id="ARBA00022448"/>
    </source>
</evidence>
<evidence type="ECO:0000259" key="11">
    <source>
        <dbReference type="Pfam" id="PF00593"/>
    </source>
</evidence>
<evidence type="ECO:0000256" key="1">
    <source>
        <dbReference type="ARBA" id="ARBA00004571"/>
    </source>
</evidence>
<dbReference type="RefSeq" id="WP_346086049.1">
    <property type="nucleotide sequence ID" value="NZ_BAAAZK010000006.1"/>
</dbReference>
<dbReference type="NCBIfam" id="TIGR04056">
    <property type="entry name" value="OMP_RagA_SusC"/>
    <property type="match status" value="1"/>
</dbReference>
<dbReference type="InterPro" id="IPR037066">
    <property type="entry name" value="Plug_dom_sf"/>
</dbReference>
<name>A0ABP8A1I0_9SPHI</name>
<organism evidence="13 14">
    <name type="scientific">Sphingobacterium ginsenosidimutans</name>
    <dbReference type="NCBI Taxonomy" id="687845"/>
    <lineage>
        <taxon>Bacteria</taxon>
        <taxon>Pseudomonadati</taxon>
        <taxon>Bacteroidota</taxon>
        <taxon>Sphingobacteriia</taxon>
        <taxon>Sphingobacteriales</taxon>
        <taxon>Sphingobacteriaceae</taxon>
        <taxon>Sphingobacterium</taxon>
    </lineage>
</organism>
<sequence>MKPIFNTSAYGRQYLYQKKRFSLGVVLFLLANGAQATALRTGIPEIPAPNGALTEETNLTKLQRELSGRIVDQQGQPVSGVTVKVKGSSVTTSTDKDGRFHITVATNAILNISAVGYKAQELSAPGSGELQVRLESSVNDLEEVIVVGYGTQKKTNLTGAVASIGGERLENRSVPTITQALQGTVANLNISTPNGAPGTKQQINVRGYTGIAIDANGNKVNRSAGPLVVIDGVQGGDLSSINMNDVASVSVVKDAAAAAIYGSSAPYGVIIITTKKGKAGKPVITYNNNFGFAQPINLPKFTNSLDFANAFNEVGANSNYTAKLFDDDVIKRIKDYQAGILKDETMKNPSSDSWLGWNAANANNDWFDIYFKKASFSQQHNVGVSGGSENSNYYVGLGYNQQDGLFNYAKDQYKRYNVRANVSTNITSWLTFNFRTALSRAQTDNPAVYGGISGGNSYSYDYFHQIGRTYPTVPMKNPDGNWSEGSGIGIFTDGGRAKATTDNAILTGEFLVHLTPGWDFTANYTFDGTYIDNSNHRKTFYVVKPSGAKDPRGGTSPNYFERNTYKNQHYTVNAFTSYEKTFGGHYFKALAGFTQELYDNLRLQGSNDNLYSDEVPSLGLTYGVNRNANDEASQLAIRGAFGRINYNYKEKYLLELNGRYDGTSRFLKDKRFKFYPGISAGWVLSKEDFWQPLSNTIEQFKIRGSYASLGDQAFTDNYYPFYPNLATTLPTDTRWIFNGGRGSAVGSPGLVNYGLSWVTTNTLGFGVDAAFLKNKLNVSFDWYKRNGKNYAMESQGLPALLGVRPPLVNDGETETKGIELTVGWKDKINELSYGANLVFSDYIGKVTKITNPQGLIQRQWYSGMTMGEIWGYETVGLFKDQAEIDVTNQSFIHGGTWNIGDVHYKDLNGDGKIDNGDNTLSNPGDRKIIGNTTPRYSFGLNMNAAYKGFDLTVFLQGVGKRDIMFDPSSNYFWGFTGSEWQSSYFTAHTDRWTADNPNGYLPRAYFNSDRNRKAQSGYLQNAAYLRVKNLQLGYTLPKELLDKIKFKRARLFFNVENLATVTSLMKIVDPELVNDIGKVYPVPRNWAFGLNVTF</sequence>
<evidence type="ECO:0000256" key="8">
    <source>
        <dbReference type="PROSITE-ProRule" id="PRU01360"/>
    </source>
</evidence>
<protein>
    <submittedName>
        <fullName evidence="13">TonB-dependent receptor</fullName>
    </submittedName>
</protein>
<reference evidence="14" key="1">
    <citation type="journal article" date="2019" name="Int. J. Syst. Evol. Microbiol.">
        <title>The Global Catalogue of Microorganisms (GCM) 10K type strain sequencing project: providing services to taxonomists for standard genome sequencing and annotation.</title>
        <authorList>
            <consortium name="The Broad Institute Genomics Platform"/>
            <consortium name="The Broad Institute Genome Sequencing Center for Infectious Disease"/>
            <person name="Wu L."/>
            <person name="Ma J."/>
        </authorList>
    </citation>
    <scope>NUCLEOTIDE SEQUENCE [LARGE SCALE GENOMIC DNA]</scope>
    <source>
        <strain evidence="14">JCM 16722</strain>
    </source>
</reference>
<evidence type="ECO:0000256" key="10">
    <source>
        <dbReference type="SAM" id="SignalP"/>
    </source>
</evidence>
<dbReference type="Gene3D" id="2.170.130.10">
    <property type="entry name" value="TonB-dependent receptor, plug domain"/>
    <property type="match status" value="1"/>
</dbReference>
<keyword evidence="4 8" id="KW-0812">Transmembrane</keyword>
<evidence type="ECO:0000256" key="5">
    <source>
        <dbReference type="ARBA" id="ARBA00023077"/>
    </source>
</evidence>
<dbReference type="InterPro" id="IPR008969">
    <property type="entry name" value="CarboxyPept-like_regulatory"/>
</dbReference>
<feature type="chain" id="PRO_5047440974" evidence="10">
    <location>
        <begin position="37"/>
        <end position="1094"/>
    </location>
</feature>
<keyword evidence="5 9" id="KW-0798">TonB box</keyword>
<keyword evidence="3 8" id="KW-1134">Transmembrane beta strand</keyword>
<evidence type="ECO:0000256" key="9">
    <source>
        <dbReference type="RuleBase" id="RU003357"/>
    </source>
</evidence>
<evidence type="ECO:0000313" key="14">
    <source>
        <dbReference type="Proteomes" id="UP001500167"/>
    </source>
</evidence>
<comment type="caution">
    <text evidence="13">The sequence shown here is derived from an EMBL/GenBank/DDBJ whole genome shotgun (WGS) entry which is preliminary data.</text>
</comment>
<evidence type="ECO:0000256" key="6">
    <source>
        <dbReference type="ARBA" id="ARBA00023136"/>
    </source>
</evidence>
<keyword evidence="6 8" id="KW-0472">Membrane</keyword>
<feature type="signal peptide" evidence="10">
    <location>
        <begin position="1"/>
        <end position="36"/>
    </location>
</feature>
<comment type="subcellular location">
    <subcellularLocation>
        <location evidence="1 8">Cell outer membrane</location>
        <topology evidence="1 8">Multi-pass membrane protein</topology>
    </subcellularLocation>
</comment>
<keyword evidence="10" id="KW-0732">Signal</keyword>
<dbReference type="Proteomes" id="UP001500167">
    <property type="component" value="Unassembled WGS sequence"/>
</dbReference>
<dbReference type="InterPro" id="IPR036942">
    <property type="entry name" value="Beta-barrel_TonB_sf"/>
</dbReference>
<dbReference type="EMBL" id="BAAAZK010000006">
    <property type="protein sequence ID" value="GAA4175346.1"/>
    <property type="molecule type" value="Genomic_DNA"/>
</dbReference>
<gene>
    <name evidence="13" type="ORF">GCM10022218_20970</name>
</gene>
<keyword evidence="14" id="KW-1185">Reference proteome</keyword>
<proteinExistence type="inferred from homology"/>
<evidence type="ECO:0000256" key="7">
    <source>
        <dbReference type="ARBA" id="ARBA00023237"/>
    </source>
</evidence>
<dbReference type="InterPro" id="IPR012910">
    <property type="entry name" value="Plug_dom"/>
</dbReference>
<dbReference type="InterPro" id="IPR000531">
    <property type="entry name" value="Beta-barrel_TonB"/>
</dbReference>
<dbReference type="Gene3D" id="2.60.40.1120">
    <property type="entry name" value="Carboxypeptidase-like, regulatory domain"/>
    <property type="match status" value="1"/>
</dbReference>
<feature type="domain" description="TonB-dependent receptor plug" evidence="12">
    <location>
        <begin position="154"/>
        <end position="269"/>
    </location>
</feature>
<dbReference type="SUPFAM" id="SSF49464">
    <property type="entry name" value="Carboxypeptidase regulatory domain-like"/>
    <property type="match status" value="1"/>
</dbReference>
<keyword evidence="13" id="KW-0675">Receptor</keyword>
<evidence type="ECO:0000259" key="12">
    <source>
        <dbReference type="Pfam" id="PF07715"/>
    </source>
</evidence>
<evidence type="ECO:0000256" key="3">
    <source>
        <dbReference type="ARBA" id="ARBA00022452"/>
    </source>
</evidence>
<accession>A0ABP8A1I0</accession>
<feature type="domain" description="TonB-dependent receptor-like beta-barrel" evidence="11">
    <location>
        <begin position="460"/>
        <end position="1058"/>
    </location>
</feature>
<dbReference type="Gene3D" id="2.40.170.20">
    <property type="entry name" value="TonB-dependent receptor, beta-barrel domain"/>
    <property type="match status" value="1"/>
</dbReference>
<keyword evidence="7 8" id="KW-0998">Cell outer membrane</keyword>
<evidence type="ECO:0000313" key="13">
    <source>
        <dbReference type="EMBL" id="GAA4175346.1"/>
    </source>
</evidence>
<dbReference type="InterPro" id="IPR039426">
    <property type="entry name" value="TonB-dep_rcpt-like"/>
</dbReference>
<keyword evidence="2 8" id="KW-0813">Transport</keyword>